<feature type="region of interest" description="Disordered" evidence="1">
    <location>
        <begin position="437"/>
        <end position="468"/>
    </location>
</feature>
<protein>
    <recommendedName>
        <fullName evidence="2">Chromo domain-containing protein</fullName>
    </recommendedName>
</protein>
<dbReference type="OrthoDB" id="433924at2759"/>
<dbReference type="GO" id="GO:0006338">
    <property type="term" value="P:chromatin remodeling"/>
    <property type="evidence" value="ECO:0007669"/>
    <property type="project" value="UniProtKB-ARBA"/>
</dbReference>
<organism evidence="3 4">
    <name type="scientific">Hermanssonia centrifuga</name>
    <dbReference type="NCBI Taxonomy" id="98765"/>
    <lineage>
        <taxon>Eukaryota</taxon>
        <taxon>Fungi</taxon>
        <taxon>Dikarya</taxon>
        <taxon>Basidiomycota</taxon>
        <taxon>Agaricomycotina</taxon>
        <taxon>Agaricomycetes</taxon>
        <taxon>Polyporales</taxon>
        <taxon>Meruliaceae</taxon>
        <taxon>Hermanssonia</taxon>
    </lineage>
</organism>
<sequence length="1043" mass="116640">MVKKRQYEESSSEEEEEKYHVGARRSVVTETLLVLTPVPFPYSEVIEGARVNDDGDWWAGYDSDANSWEPSENVAGCERLLKSFWRHVGDDNEDYPVGYETFATEDWIEKEKKYFANNFGVEKDEKQKQKKANAGQKKPVIGKAIKSKSGKGLKKPIIVSSESETDEADNAPVPLLLKKRPRQRHSDSDSDKPLRKAFRSSKTGKEPSASVVSKNKGKAPAKPRRVSPPPPTIPGSDGLESLFSAPSSPAKPPNELSRQSHQPGPSTLTKKPDARLDSQSAAKSVAIAGPKPPAPSHKDRVPKIKMMDVPVRDTGGTMAISTKARIAQQAKSIKPTIPVLSDPTARLKEQQKAALQGLSFKKKPSISTTKPTSPITPASAGASTANSNSRNPFEDNWAASPLDDQGSKNTAGDWGNTGSSGWDQSEDRFVANTLLSPVSMHPPAPIGDRPAPSRAPPQAMSRRQSLIEPRQLPVQPTRPATNHVDQFLASILPAELAAPMEEYHVEEDTPNRPARIAPNKPPLDIIPKNWKWTGEAYTSYGPGGKTDRLCNVSLSEPTNPRPNGLRLSICYNTEDSILQLQKLHDVSDLSLILRACAPTQQFCKFGPLDEADVKPIGIISSYMARMRQFTYARVHLDGDPVGLLLIFPSVMKDICDFFKVPPNLVESSKIIAALIPWTLTVDEYRQNRWMRNNNDSPFTDARLDPELAKYLQKDRKLLTYNTYFSLGLRIHKFTASVYKFLERSPRSYCIWHSPADGSTSHPGFETKLLMAILDVCKAKNVGYKTDVRVIFVHVGALPTFHKLEALGMRRCKQSDLRIYSYGTHQDVHPDRWSLREIYPLGGIVTFTPKAILENPFEVYKVIAQIDRHPLWMCYINPCVVAAVAKLSYPDQDLLAILKEGDFFYVGLLRLIEDGKISLLTAPPNIRQMGKSYVDKRDRLTMDWIGWLITIIPLNTEGILAECLRLFNKQFGQTGNQDLAPAVEKELLHDMCQLQIQPVLMDNYRRFVTITETRNEQLVDKDGVEYVTLSKFDFKDDYFRGMQP</sequence>
<feature type="compositionally biased region" description="Low complexity" evidence="1">
    <location>
        <begin position="365"/>
        <end position="391"/>
    </location>
</feature>
<feature type="compositionally biased region" description="Basic residues" evidence="1">
    <location>
        <begin position="145"/>
        <end position="154"/>
    </location>
</feature>
<reference evidence="3 4" key="1">
    <citation type="submission" date="2018-02" db="EMBL/GenBank/DDBJ databases">
        <title>Genome sequence of the basidiomycete white-rot fungus Phlebia centrifuga.</title>
        <authorList>
            <person name="Granchi Z."/>
            <person name="Peng M."/>
            <person name="de Vries R.P."/>
            <person name="Hilden K."/>
            <person name="Makela M.R."/>
            <person name="Grigoriev I."/>
            <person name="Riley R."/>
        </authorList>
    </citation>
    <scope>NUCLEOTIDE SEQUENCE [LARGE SCALE GENOMIC DNA]</scope>
    <source>
        <strain evidence="3 4">FBCC195</strain>
    </source>
</reference>
<evidence type="ECO:0000256" key="1">
    <source>
        <dbReference type="SAM" id="MobiDB-lite"/>
    </source>
</evidence>
<dbReference type="Gene3D" id="2.40.50.40">
    <property type="match status" value="1"/>
</dbReference>
<dbReference type="SUPFAM" id="SSF54160">
    <property type="entry name" value="Chromo domain-like"/>
    <property type="match status" value="1"/>
</dbReference>
<dbReference type="InterPro" id="IPR023780">
    <property type="entry name" value="Chromo_domain"/>
</dbReference>
<proteinExistence type="predicted"/>
<dbReference type="Proteomes" id="UP000186601">
    <property type="component" value="Unassembled WGS sequence"/>
</dbReference>
<evidence type="ECO:0000313" key="4">
    <source>
        <dbReference type="Proteomes" id="UP000186601"/>
    </source>
</evidence>
<evidence type="ECO:0000313" key="3">
    <source>
        <dbReference type="EMBL" id="PSR71270.1"/>
    </source>
</evidence>
<dbReference type="InterPro" id="IPR016197">
    <property type="entry name" value="Chromo-like_dom_sf"/>
</dbReference>
<feature type="region of interest" description="Disordered" evidence="1">
    <location>
        <begin position="1"/>
        <end position="22"/>
    </location>
</feature>
<dbReference type="InterPro" id="IPR000953">
    <property type="entry name" value="Chromo/chromo_shadow_dom"/>
</dbReference>
<feature type="compositionally biased region" description="Polar residues" evidence="1">
    <location>
        <begin position="256"/>
        <end position="269"/>
    </location>
</feature>
<feature type="region of interest" description="Disordered" evidence="1">
    <location>
        <begin position="350"/>
        <end position="424"/>
    </location>
</feature>
<keyword evidence="4" id="KW-1185">Reference proteome</keyword>
<comment type="caution">
    <text evidence="3">The sequence shown here is derived from an EMBL/GenBank/DDBJ whole genome shotgun (WGS) entry which is preliminary data.</text>
</comment>
<accession>A0A2R6NFW2</accession>
<gene>
    <name evidence="3" type="ORF">PHLCEN_2v12784</name>
</gene>
<feature type="compositionally biased region" description="Basic residues" evidence="1">
    <location>
        <begin position="215"/>
        <end position="225"/>
    </location>
</feature>
<evidence type="ECO:0000259" key="2">
    <source>
        <dbReference type="PROSITE" id="PS50013"/>
    </source>
</evidence>
<dbReference type="STRING" id="98765.A0A2R6NFW2"/>
<feature type="compositionally biased region" description="Basic and acidic residues" evidence="1">
    <location>
        <begin position="184"/>
        <end position="194"/>
    </location>
</feature>
<dbReference type="PROSITE" id="PS50013">
    <property type="entry name" value="CHROMO_2"/>
    <property type="match status" value="1"/>
</dbReference>
<feature type="compositionally biased region" description="Low complexity" evidence="1">
    <location>
        <begin position="132"/>
        <end position="144"/>
    </location>
</feature>
<dbReference type="Pfam" id="PF00385">
    <property type="entry name" value="Chromo"/>
    <property type="match status" value="1"/>
</dbReference>
<name>A0A2R6NFW2_9APHY</name>
<feature type="domain" description="Chromo" evidence="2">
    <location>
        <begin position="58"/>
        <end position="86"/>
    </location>
</feature>
<feature type="compositionally biased region" description="Basic and acidic residues" evidence="1">
    <location>
        <begin position="296"/>
        <end position="306"/>
    </location>
</feature>
<dbReference type="EMBL" id="MLYV02001289">
    <property type="protein sequence ID" value="PSR71270.1"/>
    <property type="molecule type" value="Genomic_DNA"/>
</dbReference>
<dbReference type="AlphaFoldDB" id="A0A2R6NFW2"/>
<feature type="region of interest" description="Disordered" evidence="1">
    <location>
        <begin position="123"/>
        <end position="315"/>
    </location>
</feature>